<comment type="cofactor">
    <cofactor evidence="1">
        <name>pyridoxal 5'-phosphate</name>
        <dbReference type="ChEBI" id="CHEBI:597326"/>
    </cofactor>
</comment>
<evidence type="ECO:0000256" key="6">
    <source>
        <dbReference type="ARBA" id="ARBA00041766"/>
    </source>
</evidence>
<feature type="domain" description="Tryptophan synthase beta chain-like PALP" evidence="9">
    <location>
        <begin position="8"/>
        <end position="305"/>
    </location>
</feature>
<reference evidence="10" key="1">
    <citation type="submission" date="2021-05" db="EMBL/GenBank/DDBJ databases">
        <authorList>
            <person name="Alioto T."/>
            <person name="Alioto T."/>
            <person name="Gomez Garrido J."/>
        </authorList>
    </citation>
    <scope>NUCLEOTIDE SEQUENCE</scope>
</reference>
<comment type="catalytic activity">
    <reaction evidence="8">
        <text>L-serine = pyruvate + NH4(+)</text>
        <dbReference type="Rhea" id="RHEA:19169"/>
        <dbReference type="ChEBI" id="CHEBI:15361"/>
        <dbReference type="ChEBI" id="CHEBI:28938"/>
        <dbReference type="ChEBI" id="CHEBI:33384"/>
        <dbReference type="EC" id="4.3.1.17"/>
    </reaction>
</comment>
<dbReference type="SUPFAM" id="SSF53686">
    <property type="entry name" value="Tryptophan synthase beta subunit-like PLP-dependent enzymes"/>
    <property type="match status" value="1"/>
</dbReference>
<dbReference type="GO" id="GO:0004794">
    <property type="term" value="F:threonine deaminase activity"/>
    <property type="evidence" value="ECO:0007669"/>
    <property type="project" value="TreeGrafter"/>
</dbReference>
<dbReference type="EMBL" id="HBUF01342153">
    <property type="protein sequence ID" value="CAG6705011.1"/>
    <property type="molecule type" value="Transcribed_RNA"/>
</dbReference>
<comment type="similarity">
    <text evidence="2">Belongs to the serine/threonine dehydratase family.</text>
</comment>
<dbReference type="EMBL" id="HBUF01288335">
    <property type="protein sequence ID" value="CAG6688703.1"/>
    <property type="molecule type" value="Transcribed_RNA"/>
</dbReference>
<dbReference type="EMBL" id="HBUF01288334">
    <property type="protein sequence ID" value="CAG6688702.1"/>
    <property type="molecule type" value="Transcribed_RNA"/>
</dbReference>
<dbReference type="EMBL" id="HBUF01064855">
    <property type="protein sequence ID" value="CAG6627277.1"/>
    <property type="molecule type" value="Transcribed_RNA"/>
</dbReference>
<evidence type="ECO:0000313" key="10">
    <source>
        <dbReference type="EMBL" id="CAG6627279.1"/>
    </source>
</evidence>
<evidence type="ECO:0000256" key="8">
    <source>
        <dbReference type="ARBA" id="ARBA00049406"/>
    </source>
</evidence>
<dbReference type="GO" id="GO:0006565">
    <property type="term" value="P:L-serine catabolic process"/>
    <property type="evidence" value="ECO:0007669"/>
    <property type="project" value="TreeGrafter"/>
</dbReference>
<evidence type="ECO:0000256" key="7">
    <source>
        <dbReference type="ARBA" id="ARBA00042605"/>
    </source>
</evidence>
<evidence type="ECO:0000256" key="5">
    <source>
        <dbReference type="ARBA" id="ARBA00023239"/>
    </source>
</evidence>
<dbReference type="GO" id="GO:0009097">
    <property type="term" value="P:isoleucine biosynthetic process"/>
    <property type="evidence" value="ECO:0007669"/>
    <property type="project" value="TreeGrafter"/>
</dbReference>
<dbReference type="EMBL" id="HBUF01342154">
    <property type="protein sequence ID" value="CAG6705014.1"/>
    <property type="molecule type" value="Transcribed_RNA"/>
</dbReference>
<dbReference type="Pfam" id="PF00291">
    <property type="entry name" value="PALP"/>
    <property type="match status" value="1"/>
</dbReference>
<dbReference type="PANTHER" id="PTHR48078:SF2">
    <property type="entry name" value="CATABOLIC L-SERINE_THREONINE DEHYDRATASE"/>
    <property type="match status" value="1"/>
</dbReference>
<dbReference type="InterPro" id="IPR001926">
    <property type="entry name" value="TrpB-like_PALP"/>
</dbReference>
<dbReference type="InterPro" id="IPR036052">
    <property type="entry name" value="TrpB-like_PALP_sf"/>
</dbReference>
<dbReference type="EMBL" id="HBUF01064857">
    <property type="protein sequence ID" value="CAG6627279.1"/>
    <property type="molecule type" value="Transcribed_RNA"/>
</dbReference>
<dbReference type="AlphaFoldDB" id="A0A8D8Q8S6"/>
<organism evidence="10">
    <name type="scientific">Cacopsylla melanoneura</name>
    <dbReference type="NCBI Taxonomy" id="428564"/>
    <lineage>
        <taxon>Eukaryota</taxon>
        <taxon>Metazoa</taxon>
        <taxon>Ecdysozoa</taxon>
        <taxon>Arthropoda</taxon>
        <taxon>Hexapoda</taxon>
        <taxon>Insecta</taxon>
        <taxon>Pterygota</taxon>
        <taxon>Neoptera</taxon>
        <taxon>Paraneoptera</taxon>
        <taxon>Hemiptera</taxon>
        <taxon>Sternorrhyncha</taxon>
        <taxon>Psylloidea</taxon>
        <taxon>Psyllidae</taxon>
        <taxon>Psyllinae</taxon>
        <taxon>Cacopsylla</taxon>
    </lineage>
</organism>
<proteinExistence type="inferred from homology"/>
<dbReference type="GO" id="GO:0006567">
    <property type="term" value="P:L-threonine catabolic process"/>
    <property type="evidence" value="ECO:0007669"/>
    <property type="project" value="TreeGrafter"/>
</dbReference>
<evidence type="ECO:0000256" key="1">
    <source>
        <dbReference type="ARBA" id="ARBA00001933"/>
    </source>
</evidence>
<dbReference type="PANTHER" id="PTHR48078">
    <property type="entry name" value="THREONINE DEHYDRATASE, MITOCHONDRIAL-RELATED"/>
    <property type="match status" value="1"/>
</dbReference>
<evidence type="ECO:0000259" key="9">
    <source>
        <dbReference type="Pfam" id="PF00291"/>
    </source>
</evidence>
<keyword evidence="5" id="KW-0456">Lyase</keyword>
<dbReference type="EC" id="4.3.1.17" evidence="3"/>
<accession>A0A8D8Q8S6</accession>
<protein>
    <recommendedName>
        <fullName evidence="3">L-serine ammonia-lyase</fullName>
        <ecNumber evidence="3">4.3.1.17</ecNumber>
    </recommendedName>
    <alternativeName>
        <fullName evidence="6">L-serine deaminase</fullName>
    </alternativeName>
    <alternativeName>
        <fullName evidence="7">L-threonine dehydratase</fullName>
    </alternativeName>
</protein>
<evidence type="ECO:0000256" key="2">
    <source>
        <dbReference type="ARBA" id="ARBA00010869"/>
    </source>
</evidence>
<name>A0A8D8Q8S6_9HEMI</name>
<evidence type="ECO:0000256" key="3">
    <source>
        <dbReference type="ARBA" id="ARBA00012093"/>
    </source>
</evidence>
<dbReference type="EMBL" id="HBUF01288333">
    <property type="protein sequence ID" value="CAG6688701.1"/>
    <property type="molecule type" value="Transcribed_RNA"/>
</dbReference>
<dbReference type="GO" id="GO:0003941">
    <property type="term" value="F:L-serine ammonia-lyase activity"/>
    <property type="evidence" value="ECO:0007669"/>
    <property type="project" value="UniProtKB-EC"/>
</dbReference>
<sequence>MVCQQIIRPLHRETPLQVSQEMTDLLGCPVMMKMENLQLAGSYKMRGIGNRCQMALLRGAERFVGASGGNAGVALARAARILNVPATVYVPVTASPMVIKKLQQDGAVVRMVGNNFSEAARAAQHEVDEPRIPFIHAYDHPDIWEGHTSLVQELVYSCPKPSCIITAVGGGGLLTGILMGLKEYGWTDVPIVAMETEGAHCFNLSMHANKKITLSQISSIAVTLGAASVCDELMRLKDDFKIYSRVITDKQAVESCIQFADSERLVVEPACGAALSAIYCGVVTDLANQGYVDLSSGPAVLVVCGGSGVSLEQLQMWDRDFGINYYAPSAPETIVGTLKEQQRRSEFIKM</sequence>
<dbReference type="EMBL" id="HBUF01064858">
    <property type="protein sequence ID" value="CAG6627280.1"/>
    <property type="molecule type" value="Transcribed_RNA"/>
</dbReference>
<evidence type="ECO:0000256" key="4">
    <source>
        <dbReference type="ARBA" id="ARBA00022898"/>
    </source>
</evidence>
<dbReference type="EMBL" id="HBUF01342155">
    <property type="protein sequence ID" value="CAG6705017.1"/>
    <property type="molecule type" value="Transcribed_RNA"/>
</dbReference>
<dbReference type="Gene3D" id="3.40.50.1100">
    <property type="match status" value="2"/>
</dbReference>
<dbReference type="EMBL" id="HBUF01064856">
    <property type="protein sequence ID" value="CAG6627278.1"/>
    <property type="molecule type" value="Transcribed_RNA"/>
</dbReference>
<dbReference type="InterPro" id="IPR050147">
    <property type="entry name" value="Ser/Thr_Dehydratase"/>
</dbReference>
<keyword evidence="4" id="KW-0663">Pyridoxal phosphate</keyword>